<dbReference type="InterPro" id="IPR018461">
    <property type="entry name" value="Na/H_Antiport_NhaC-like_C"/>
</dbReference>
<dbReference type="NCBIfam" id="TIGR00931">
    <property type="entry name" value="antiport_nhaC"/>
    <property type="match status" value="1"/>
</dbReference>
<evidence type="ECO:0000256" key="5">
    <source>
        <dbReference type="ARBA" id="ARBA00022692"/>
    </source>
</evidence>
<evidence type="ECO:0000256" key="1">
    <source>
        <dbReference type="ARBA" id="ARBA00004651"/>
    </source>
</evidence>
<comment type="caution">
    <text evidence="11">The sequence shown here is derived from an EMBL/GenBank/DDBJ whole genome shotgun (WGS) entry which is preliminary data.</text>
</comment>
<keyword evidence="2" id="KW-0813">Transport</keyword>
<evidence type="ECO:0000259" key="10">
    <source>
        <dbReference type="Pfam" id="PF03553"/>
    </source>
</evidence>
<feature type="transmembrane region" description="Helical" evidence="9">
    <location>
        <begin position="7"/>
        <end position="30"/>
    </location>
</feature>
<feature type="transmembrane region" description="Helical" evidence="9">
    <location>
        <begin position="233"/>
        <end position="253"/>
    </location>
</feature>
<dbReference type="Pfam" id="PF03553">
    <property type="entry name" value="Na_H_antiporter"/>
    <property type="match status" value="1"/>
</dbReference>
<keyword evidence="12" id="KW-1185">Reference proteome</keyword>
<feature type="transmembrane region" description="Helical" evidence="9">
    <location>
        <begin position="433"/>
        <end position="454"/>
    </location>
</feature>
<reference evidence="11 12" key="1">
    <citation type="submission" date="2018-08" db="EMBL/GenBank/DDBJ databases">
        <title>A genome reference for cultivated species of the human gut microbiota.</title>
        <authorList>
            <person name="Zou Y."/>
            <person name="Xue W."/>
            <person name="Luo G."/>
        </authorList>
    </citation>
    <scope>NUCLEOTIDE SEQUENCE [LARGE SCALE GENOMIC DNA]</scope>
    <source>
        <strain evidence="11 12">AM07-24</strain>
    </source>
</reference>
<name>A0A415E0R3_9FIRM</name>
<evidence type="ECO:0000313" key="12">
    <source>
        <dbReference type="Proteomes" id="UP000284841"/>
    </source>
</evidence>
<keyword evidence="7 9" id="KW-0472">Membrane</keyword>
<dbReference type="PANTHER" id="PTHR33451:SF3">
    <property type="entry name" value="MALATE-2H(+)_NA(+)-LACTATE ANTIPORTER"/>
    <property type="match status" value="1"/>
</dbReference>
<keyword evidence="4" id="KW-1003">Cell membrane</keyword>
<dbReference type="Proteomes" id="UP000284841">
    <property type="component" value="Unassembled WGS sequence"/>
</dbReference>
<keyword evidence="5 9" id="KW-0812">Transmembrane</keyword>
<feature type="domain" description="Na+/H+ antiporter NhaC-like C-terminal" evidence="10">
    <location>
        <begin position="159"/>
        <end position="452"/>
    </location>
</feature>
<organism evidence="11 12">
    <name type="scientific">Emergencia timonensis</name>
    <dbReference type="NCBI Taxonomy" id="1776384"/>
    <lineage>
        <taxon>Bacteria</taxon>
        <taxon>Bacillati</taxon>
        <taxon>Bacillota</taxon>
        <taxon>Clostridia</taxon>
        <taxon>Peptostreptococcales</taxon>
        <taxon>Anaerovoracaceae</taxon>
        <taxon>Emergencia</taxon>
    </lineage>
</organism>
<feature type="transmembrane region" description="Helical" evidence="9">
    <location>
        <begin position="191"/>
        <end position="213"/>
    </location>
</feature>
<dbReference type="RefSeq" id="WP_118335769.1">
    <property type="nucleotide sequence ID" value="NZ_AP025567.1"/>
</dbReference>
<evidence type="ECO:0000256" key="4">
    <source>
        <dbReference type="ARBA" id="ARBA00022475"/>
    </source>
</evidence>
<dbReference type="EMBL" id="QRMS01000003">
    <property type="protein sequence ID" value="RHJ87222.1"/>
    <property type="molecule type" value="Genomic_DNA"/>
</dbReference>
<evidence type="ECO:0000313" key="11">
    <source>
        <dbReference type="EMBL" id="RHJ87222.1"/>
    </source>
</evidence>
<dbReference type="InterPro" id="IPR004770">
    <property type="entry name" value="Na/H_antiport_NhaC"/>
</dbReference>
<dbReference type="AlphaFoldDB" id="A0A415E0R3"/>
<proteinExistence type="inferred from homology"/>
<dbReference type="STRING" id="1776384.GCA_900086585_00689"/>
<accession>A0A415E0R3</accession>
<comment type="similarity">
    <text evidence="8">Belongs to the NhaC Na(+)/H(+) (TC 2.A.35) antiporter family.</text>
</comment>
<dbReference type="GO" id="GO:0015297">
    <property type="term" value="F:antiporter activity"/>
    <property type="evidence" value="ECO:0007669"/>
    <property type="project" value="UniProtKB-KW"/>
</dbReference>
<evidence type="ECO:0000256" key="2">
    <source>
        <dbReference type="ARBA" id="ARBA00022448"/>
    </source>
</evidence>
<dbReference type="InterPro" id="IPR052180">
    <property type="entry name" value="NhaC_Na-H+_Antiporter"/>
</dbReference>
<comment type="subcellular location">
    <subcellularLocation>
        <location evidence="1">Cell membrane</location>
        <topology evidence="1">Multi-pass membrane protein</topology>
    </subcellularLocation>
</comment>
<feature type="transmembrane region" description="Helical" evidence="9">
    <location>
        <begin position="350"/>
        <end position="374"/>
    </location>
</feature>
<sequence length="459" mass="48816">MKTERKTTFFMALSVLFVNIFVLLAGVVFLKLEPHVPILVNIGIVFCFGVFLRIPWKDLIEGMHKAVADAVGVFLTILMVGVVVGTWTMCGTVPVVIYYGLMLFSPQWFLISIMVLCFVMAFVTGSSWTTAGTIGVAFMGVGISLGIPVGLTAGCIISGAMCGDKQSPLGAATNLTAAISKVDLYETLHSLVYVTIPSIVGCGIIYTVLGFRYAEASADTSQVTKIMNGLAEAFHLSPILLLPIIVLLVLIFLKIPTVPTLIAASLCGVALSVLYQGNSLSESLTSMYAGYVSDTGIELLDTLLTRGGLMAMASTILLIILALALAGCLERTAIMTSVVSKISGILQKRFSVITASYVMSTVLGFFSADCHMAIVLTSNAMGRRFDELGIHKCVLARTVHDGATGLAPLVPWTTAGVYFSATLGVAAAEYVPYYMLALTMTAATLFFAATGMTIRYSKE</sequence>
<evidence type="ECO:0000256" key="7">
    <source>
        <dbReference type="ARBA" id="ARBA00023136"/>
    </source>
</evidence>
<feature type="transmembrane region" description="Helical" evidence="9">
    <location>
        <begin position="309"/>
        <end position="329"/>
    </location>
</feature>
<keyword evidence="3" id="KW-0050">Antiport</keyword>
<keyword evidence="6 9" id="KW-1133">Transmembrane helix</keyword>
<evidence type="ECO:0000256" key="6">
    <source>
        <dbReference type="ARBA" id="ARBA00022989"/>
    </source>
</evidence>
<evidence type="ECO:0000256" key="9">
    <source>
        <dbReference type="SAM" id="Phobius"/>
    </source>
</evidence>
<feature type="transmembrane region" description="Helical" evidence="9">
    <location>
        <begin position="135"/>
        <end position="161"/>
    </location>
</feature>
<gene>
    <name evidence="11" type="primary">nhaC</name>
    <name evidence="11" type="ORF">DW099_11005</name>
</gene>
<evidence type="ECO:0000256" key="8">
    <source>
        <dbReference type="ARBA" id="ARBA00038435"/>
    </source>
</evidence>
<feature type="transmembrane region" description="Helical" evidence="9">
    <location>
        <begin position="36"/>
        <end position="54"/>
    </location>
</feature>
<dbReference type="PANTHER" id="PTHR33451">
    <property type="entry name" value="MALATE-2H(+)/NA(+)-LACTATE ANTIPORTER"/>
    <property type="match status" value="1"/>
</dbReference>
<feature type="transmembrane region" description="Helical" evidence="9">
    <location>
        <begin position="66"/>
        <end position="89"/>
    </location>
</feature>
<protein>
    <submittedName>
        <fullName evidence="11">Na+/H+ antiporter NhaC</fullName>
    </submittedName>
</protein>
<feature type="transmembrane region" description="Helical" evidence="9">
    <location>
        <begin position="95"/>
        <end position="123"/>
    </location>
</feature>
<evidence type="ECO:0000256" key="3">
    <source>
        <dbReference type="ARBA" id="ARBA00022449"/>
    </source>
</evidence>
<dbReference type="GO" id="GO:0005886">
    <property type="term" value="C:plasma membrane"/>
    <property type="evidence" value="ECO:0007669"/>
    <property type="project" value="UniProtKB-SubCell"/>
</dbReference>
<dbReference type="OrthoDB" id="9762978at2"/>